<evidence type="ECO:0000313" key="3">
    <source>
        <dbReference type="Proteomes" id="UP001324634"/>
    </source>
</evidence>
<feature type="chain" id="PRO_5043646216" evidence="1">
    <location>
        <begin position="25"/>
        <end position="428"/>
    </location>
</feature>
<keyword evidence="3" id="KW-1185">Reference proteome</keyword>
<feature type="signal peptide" evidence="1">
    <location>
        <begin position="1"/>
        <end position="24"/>
    </location>
</feature>
<dbReference type="EMBL" id="CP139487">
    <property type="protein sequence ID" value="WPU66474.1"/>
    <property type="molecule type" value="Genomic_DNA"/>
</dbReference>
<name>A0AAX4HU58_9BACT</name>
<keyword evidence="1" id="KW-0732">Signal</keyword>
<proteinExistence type="predicted"/>
<dbReference type="RefSeq" id="WP_321398721.1">
    <property type="nucleotide sequence ID" value="NZ_CP139487.1"/>
</dbReference>
<sequence>MTTLPRLLNSSLFLGLFLTGSALAADQFCPKTFNVLERTKGDNYQMVPKQLERLYCNNTFEGADFKIVESTSEEAISFDNKDPELLKKAANVYHHLSVAKTFWLEEIKSDYVRKLPQITVRLNITNAFSNTRHYKNEELEKNYNNAWSIPEGETPSFAKEKLKWGKEIWFSPMKKIEQRKEVKSKGDNPIHQSLILVKDPVIDNQKSALIYQGLAYIAQPSLNQSMVLEEALKRLGAIAIMVALVETSKYMDKWFMEKYYYVDTAMIPEIIYHEFAHIAMSDTMKTVHSVPTIEGMADYFAARIATRRKMYDRIEGFSNNNHRDTESRMLYHPYLEGSWNSTSDFTLSLLWKGKTEFDKANEQRAKKNQPPLANYDEIVHNAHFDMNEDSDIQHGLTGALIKACNKSCNGKRAGVNTLNAVFEAKGMN</sequence>
<dbReference type="AlphaFoldDB" id="A0AAX4HU58"/>
<dbReference type="Proteomes" id="UP001324634">
    <property type="component" value="Chromosome"/>
</dbReference>
<evidence type="ECO:0000313" key="2">
    <source>
        <dbReference type="EMBL" id="WPU66474.1"/>
    </source>
</evidence>
<organism evidence="2 3">
    <name type="scientific">Peredibacter starrii</name>
    <dbReference type="NCBI Taxonomy" id="28202"/>
    <lineage>
        <taxon>Bacteria</taxon>
        <taxon>Pseudomonadati</taxon>
        <taxon>Bdellovibrionota</taxon>
        <taxon>Bacteriovoracia</taxon>
        <taxon>Bacteriovoracales</taxon>
        <taxon>Bacteriovoracaceae</taxon>
        <taxon>Peredibacter</taxon>
    </lineage>
</organism>
<accession>A0AAX4HU58</accession>
<dbReference type="KEGG" id="psti:SOO65_06915"/>
<evidence type="ECO:0000256" key="1">
    <source>
        <dbReference type="SAM" id="SignalP"/>
    </source>
</evidence>
<gene>
    <name evidence="2" type="ORF">SOO65_06915</name>
</gene>
<protein>
    <submittedName>
        <fullName evidence="2">Uncharacterized protein</fullName>
    </submittedName>
</protein>
<reference evidence="2 3" key="1">
    <citation type="submission" date="2023-11" db="EMBL/GenBank/DDBJ databases">
        <title>Peredibacter starrii A3.12.</title>
        <authorList>
            <person name="Mitchell R.J."/>
        </authorList>
    </citation>
    <scope>NUCLEOTIDE SEQUENCE [LARGE SCALE GENOMIC DNA]</scope>
    <source>
        <strain evidence="2 3">A3.12</strain>
    </source>
</reference>